<dbReference type="GO" id="GO:0005576">
    <property type="term" value="C:extracellular region"/>
    <property type="evidence" value="ECO:0007669"/>
    <property type="project" value="UniProtKB-SubCell"/>
</dbReference>
<dbReference type="Proteomes" id="UP000290289">
    <property type="component" value="Chromosome 17"/>
</dbReference>
<name>A0A498HG43_MALDO</name>
<keyword evidence="4 6" id="KW-0964">Secreted</keyword>
<protein>
    <recommendedName>
        <fullName evidence="6">S-protein homolog</fullName>
    </recommendedName>
</protein>
<evidence type="ECO:0000256" key="6">
    <source>
        <dbReference type="RuleBase" id="RU367044"/>
    </source>
</evidence>
<reference evidence="7 8" key="1">
    <citation type="submission" date="2018-10" db="EMBL/GenBank/DDBJ databases">
        <title>A high-quality apple genome assembly.</title>
        <authorList>
            <person name="Hu J."/>
        </authorList>
    </citation>
    <scope>NUCLEOTIDE SEQUENCE [LARGE SCALE GENOMIC DNA]</scope>
    <source>
        <strain evidence="8">cv. HFTH1</strain>
        <tissue evidence="7">Young leaf</tissue>
    </source>
</reference>
<dbReference type="GO" id="GO:0060320">
    <property type="term" value="P:rejection of self pollen"/>
    <property type="evidence" value="ECO:0007669"/>
    <property type="project" value="UniProtKB-KW"/>
</dbReference>
<keyword evidence="8" id="KW-1185">Reference proteome</keyword>
<dbReference type="InterPro" id="IPR010264">
    <property type="entry name" value="Self-incomp_S1"/>
</dbReference>
<comment type="caution">
    <text evidence="7">The sequence shown here is derived from an EMBL/GenBank/DDBJ whole genome shotgun (WGS) entry which is preliminary data.</text>
</comment>
<dbReference type="AlphaFoldDB" id="A0A498HG43"/>
<dbReference type="PANTHER" id="PTHR31232">
    <property type="match status" value="1"/>
</dbReference>
<evidence type="ECO:0000256" key="5">
    <source>
        <dbReference type="ARBA" id="ARBA00022729"/>
    </source>
</evidence>
<keyword evidence="3 6" id="KW-0713">Self-incompatibility</keyword>
<dbReference type="PANTHER" id="PTHR31232:SF133">
    <property type="entry name" value="S-PROTEIN HOMOLOG"/>
    <property type="match status" value="1"/>
</dbReference>
<comment type="subcellular location">
    <subcellularLocation>
        <location evidence="1 6">Secreted</location>
    </subcellularLocation>
</comment>
<gene>
    <name evidence="7" type="ORF">DVH24_037078</name>
</gene>
<proteinExistence type="inferred from homology"/>
<evidence type="ECO:0000256" key="4">
    <source>
        <dbReference type="ARBA" id="ARBA00022525"/>
    </source>
</evidence>
<dbReference type="Pfam" id="PF05938">
    <property type="entry name" value="Self-incomp_S1"/>
    <property type="match status" value="2"/>
</dbReference>
<sequence length="140" mass="16616">MRDVIHVKMTNDIGPDIQLTVHCKSKDDDLGTHVIPFKGDYELEVNCLPSNFHTLFIFSYFVWLRAYNPPPYEFSFGTSIWGGTQFLNKFDWLAVFPYFDIYMQSRDSNECDDCFYRIVLTGPCRFNPEYRAYNICFLWN</sequence>
<evidence type="ECO:0000256" key="2">
    <source>
        <dbReference type="ARBA" id="ARBA00005581"/>
    </source>
</evidence>
<accession>A0A498HG43</accession>
<keyword evidence="5" id="KW-0732">Signal</keyword>
<evidence type="ECO:0000313" key="8">
    <source>
        <dbReference type="Proteomes" id="UP000290289"/>
    </source>
</evidence>
<evidence type="ECO:0000313" key="7">
    <source>
        <dbReference type="EMBL" id="RXH69294.1"/>
    </source>
</evidence>
<organism evidence="7 8">
    <name type="scientific">Malus domestica</name>
    <name type="common">Apple</name>
    <name type="synonym">Pyrus malus</name>
    <dbReference type="NCBI Taxonomy" id="3750"/>
    <lineage>
        <taxon>Eukaryota</taxon>
        <taxon>Viridiplantae</taxon>
        <taxon>Streptophyta</taxon>
        <taxon>Embryophyta</taxon>
        <taxon>Tracheophyta</taxon>
        <taxon>Spermatophyta</taxon>
        <taxon>Magnoliopsida</taxon>
        <taxon>eudicotyledons</taxon>
        <taxon>Gunneridae</taxon>
        <taxon>Pentapetalae</taxon>
        <taxon>rosids</taxon>
        <taxon>fabids</taxon>
        <taxon>Rosales</taxon>
        <taxon>Rosaceae</taxon>
        <taxon>Amygdaloideae</taxon>
        <taxon>Maleae</taxon>
        <taxon>Malus</taxon>
    </lineage>
</organism>
<dbReference type="EMBL" id="RDQH01000343">
    <property type="protein sequence ID" value="RXH69294.1"/>
    <property type="molecule type" value="Genomic_DNA"/>
</dbReference>
<comment type="similarity">
    <text evidence="2 6">Belongs to the plant self-incompatibility (S1) protein family.</text>
</comment>
<evidence type="ECO:0000256" key="1">
    <source>
        <dbReference type="ARBA" id="ARBA00004613"/>
    </source>
</evidence>
<evidence type="ECO:0000256" key="3">
    <source>
        <dbReference type="ARBA" id="ARBA00022471"/>
    </source>
</evidence>